<dbReference type="PANTHER" id="PTHR35936">
    <property type="entry name" value="MEMBRANE-BOUND LYTIC MUREIN TRANSGLYCOSYLASE F"/>
    <property type="match status" value="1"/>
</dbReference>
<evidence type="ECO:0000313" key="5">
    <source>
        <dbReference type="Proteomes" id="UP000182486"/>
    </source>
</evidence>
<feature type="domain" description="Solute-binding protein family 3/N-terminal" evidence="3">
    <location>
        <begin position="57"/>
        <end position="287"/>
    </location>
</feature>
<dbReference type="Gene3D" id="3.40.190.10">
    <property type="entry name" value="Periplasmic binding protein-like II"/>
    <property type="match status" value="2"/>
</dbReference>
<reference evidence="4 5" key="1">
    <citation type="submission" date="2016-09" db="EMBL/GenBank/DDBJ databases">
        <title>Couchioplanes caeruleus draft genome sequence.</title>
        <authorList>
            <person name="Sheehan J."/>
            <person name="Caffrey P."/>
        </authorList>
    </citation>
    <scope>NUCLEOTIDE SEQUENCE [LARGE SCALE GENOMIC DNA]</scope>
    <source>
        <strain evidence="4 5">DSM 43634</strain>
    </source>
</reference>
<keyword evidence="5" id="KW-1185">Reference proteome</keyword>
<dbReference type="PANTHER" id="PTHR35936:SF17">
    <property type="entry name" value="ARGININE-BINDING EXTRACELLULAR PROTEIN ARTP"/>
    <property type="match status" value="1"/>
</dbReference>
<dbReference type="RefSeq" id="WP_071808050.1">
    <property type="nucleotide sequence ID" value="NZ_MEIA01000335.1"/>
</dbReference>
<keyword evidence="1 2" id="KW-0732">Signal</keyword>
<dbReference type="SUPFAM" id="SSF53850">
    <property type="entry name" value="Periplasmic binding protein-like II"/>
    <property type="match status" value="1"/>
</dbReference>
<dbReference type="InterPro" id="IPR001638">
    <property type="entry name" value="Solute-binding_3/MltF_N"/>
</dbReference>
<accession>A0A1K0FF23</accession>
<dbReference type="CDD" id="cd01004">
    <property type="entry name" value="PBP2_MidA_like"/>
    <property type="match status" value="1"/>
</dbReference>
<proteinExistence type="predicted"/>
<dbReference type="Proteomes" id="UP000182486">
    <property type="component" value="Unassembled WGS sequence"/>
</dbReference>
<evidence type="ECO:0000256" key="2">
    <source>
        <dbReference type="SAM" id="SignalP"/>
    </source>
</evidence>
<name>A0A1K0FF23_9ACTN</name>
<evidence type="ECO:0000313" key="4">
    <source>
        <dbReference type="EMBL" id="OJF11429.1"/>
    </source>
</evidence>
<feature type="signal peptide" evidence="2">
    <location>
        <begin position="1"/>
        <end position="19"/>
    </location>
</feature>
<evidence type="ECO:0000256" key="1">
    <source>
        <dbReference type="ARBA" id="ARBA00022729"/>
    </source>
</evidence>
<dbReference type="Pfam" id="PF00497">
    <property type="entry name" value="SBP_bac_3"/>
    <property type="match status" value="1"/>
</dbReference>
<sequence length="305" mass="32119">MRKLTKTGLAVTGVLLALAGCGGGNQEAEDGGAASSTIERDQALHDALPQGIRERGTIRLVTDPTYAPMESYGPDGRTIIGFEPDLAAALGTVLGVKVEMIGGEDFGIFLDEAVKGTYDGVLSSMTDTAEREKKADFINYFAAGTSIVVQRGNPSGVTDLKDLCGKVVAVEKGTVQVDLLERSQQGCGNKPITVKTYKTNADALLQLRTGRSVAVLNDFPPAVYLTTDQRTRGFYQLASTVQYEPGLYGIAVPKGHGPLRDTLRDALDRLIRSGAYAELLERWGLSSGALTAASINAAGGGFTTG</sequence>
<evidence type="ECO:0000259" key="3">
    <source>
        <dbReference type="SMART" id="SM00062"/>
    </source>
</evidence>
<feature type="chain" id="PRO_5038981524" evidence="2">
    <location>
        <begin position="20"/>
        <end position="305"/>
    </location>
</feature>
<dbReference type="SMART" id="SM00062">
    <property type="entry name" value="PBPb"/>
    <property type="match status" value="1"/>
</dbReference>
<dbReference type="AlphaFoldDB" id="A0A1K0FF23"/>
<dbReference type="EMBL" id="MEIA01000335">
    <property type="protein sequence ID" value="OJF11429.1"/>
    <property type="molecule type" value="Genomic_DNA"/>
</dbReference>
<protein>
    <submittedName>
        <fullName evidence="4">ABC transporter substrate-binding protein</fullName>
    </submittedName>
</protein>
<gene>
    <name evidence="4" type="ORF">BG844_26325</name>
</gene>
<dbReference type="PROSITE" id="PS51257">
    <property type="entry name" value="PROKAR_LIPOPROTEIN"/>
    <property type="match status" value="1"/>
</dbReference>
<organism evidence="4 5">
    <name type="scientific">Couchioplanes caeruleus subsp. caeruleus</name>
    <dbReference type="NCBI Taxonomy" id="56427"/>
    <lineage>
        <taxon>Bacteria</taxon>
        <taxon>Bacillati</taxon>
        <taxon>Actinomycetota</taxon>
        <taxon>Actinomycetes</taxon>
        <taxon>Micromonosporales</taxon>
        <taxon>Micromonosporaceae</taxon>
        <taxon>Couchioplanes</taxon>
    </lineage>
</organism>
<comment type="caution">
    <text evidence="4">The sequence shown here is derived from an EMBL/GenBank/DDBJ whole genome shotgun (WGS) entry which is preliminary data.</text>
</comment>